<dbReference type="EMBL" id="JEMU01000003">
    <property type="protein sequence ID" value="KAJ04136.1"/>
    <property type="molecule type" value="Genomic_DNA"/>
</dbReference>
<evidence type="ECO:0000313" key="2">
    <source>
        <dbReference type="EMBL" id="KAJ04136.1"/>
    </source>
</evidence>
<organism evidence="2 3">
    <name type="scientific">Sulfitobacter mediterraneus</name>
    <dbReference type="NCBI Taxonomy" id="83219"/>
    <lineage>
        <taxon>Bacteria</taxon>
        <taxon>Pseudomonadati</taxon>
        <taxon>Pseudomonadota</taxon>
        <taxon>Alphaproteobacteria</taxon>
        <taxon>Rhodobacterales</taxon>
        <taxon>Roseobacteraceae</taxon>
        <taxon>Sulfitobacter</taxon>
    </lineage>
</organism>
<dbReference type="Pfam" id="PF12680">
    <property type="entry name" value="SnoaL_2"/>
    <property type="match status" value="1"/>
</dbReference>
<dbReference type="GeneID" id="72439946"/>
<dbReference type="STRING" id="83219.PM02_04760"/>
<evidence type="ECO:0000259" key="1">
    <source>
        <dbReference type="Pfam" id="PF12680"/>
    </source>
</evidence>
<dbReference type="InterPro" id="IPR032710">
    <property type="entry name" value="NTF2-like_dom_sf"/>
</dbReference>
<accession>A0A061SR14</accession>
<dbReference type="InterPro" id="IPR011721">
    <property type="entry name" value="CHP02096"/>
</dbReference>
<feature type="domain" description="SnoaL-like" evidence="1">
    <location>
        <begin position="5"/>
        <end position="116"/>
    </location>
</feature>
<dbReference type="NCBIfam" id="TIGR02096">
    <property type="entry name" value="ketosteroid isomerase-related protein"/>
    <property type="match status" value="1"/>
</dbReference>
<dbReference type="RefSeq" id="WP_037905809.1">
    <property type="nucleotide sequence ID" value="NZ_CP068998.1"/>
</dbReference>
<sequence length="130" mass="14426">MTDIVQRYFDAFNAGDTDAMLACLSDDVAHHVNEGDIRIGKPAFASFCDHMTRCYRENLTDMVIFHNEDGTRAAAEFVVNGTYLATDEGLPEAKGQTYKLTAGSFFDVANGKITRVTTRYNLSDWIAQVS</sequence>
<proteinExistence type="predicted"/>
<dbReference type="AlphaFoldDB" id="A0A061SR14"/>
<reference evidence="2 3" key="1">
    <citation type="journal article" date="2014" name="Genome Announc.">
        <title>Draft Genome Sequences of Two Isolates of the Roseobacter Group, Sulfitobacter sp. Strains 3SOLIMAR09 and 1FIGIMAR09, from Harbors of Mallorca Island (Mediterranean Sea).</title>
        <authorList>
            <person name="Mas-Llado M."/>
            <person name="Pina-Villalonga J.M."/>
            <person name="Brunet-Galmes I."/>
            <person name="Nogales B."/>
            <person name="Bosch R."/>
        </authorList>
    </citation>
    <scope>NUCLEOTIDE SEQUENCE [LARGE SCALE GENOMIC DNA]</scope>
    <source>
        <strain evidence="2 3">1FIGIMAR09</strain>
    </source>
</reference>
<dbReference type="Proteomes" id="UP000027337">
    <property type="component" value="Unassembled WGS sequence"/>
</dbReference>
<keyword evidence="3" id="KW-1185">Reference proteome</keyword>
<dbReference type="eggNOG" id="COG3631">
    <property type="taxonomic scope" value="Bacteria"/>
</dbReference>
<dbReference type="Gene3D" id="3.10.450.50">
    <property type="match status" value="1"/>
</dbReference>
<dbReference type="SUPFAM" id="SSF54427">
    <property type="entry name" value="NTF2-like"/>
    <property type="match status" value="1"/>
</dbReference>
<name>A0A061SR14_9RHOB</name>
<protein>
    <recommendedName>
        <fullName evidence="1">SnoaL-like domain-containing protein</fullName>
    </recommendedName>
</protein>
<gene>
    <name evidence="2" type="ORF">PM02_04760</name>
</gene>
<dbReference type="InterPro" id="IPR037401">
    <property type="entry name" value="SnoaL-like"/>
</dbReference>
<evidence type="ECO:0000313" key="3">
    <source>
        <dbReference type="Proteomes" id="UP000027337"/>
    </source>
</evidence>
<comment type="caution">
    <text evidence="2">The sequence shown here is derived from an EMBL/GenBank/DDBJ whole genome shotgun (WGS) entry which is preliminary data.</text>
</comment>